<dbReference type="Proteomes" id="UP001187531">
    <property type="component" value="Unassembled WGS sequence"/>
</dbReference>
<dbReference type="EMBL" id="JAVRJZ010000004">
    <property type="protein sequence ID" value="KAK2723217.1"/>
    <property type="molecule type" value="Genomic_DNA"/>
</dbReference>
<dbReference type="SMART" id="SM00829">
    <property type="entry name" value="PKS_ER"/>
    <property type="match status" value="1"/>
</dbReference>
<organism evidence="11 12">
    <name type="scientific">Artemia franciscana</name>
    <name type="common">Brine shrimp</name>
    <name type="synonym">Artemia sanfranciscana</name>
    <dbReference type="NCBI Taxonomy" id="6661"/>
    <lineage>
        <taxon>Eukaryota</taxon>
        <taxon>Metazoa</taxon>
        <taxon>Ecdysozoa</taxon>
        <taxon>Arthropoda</taxon>
        <taxon>Crustacea</taxon>
        <taxon>Branchiopoda</taxon>
        <taxon>Anostraca</taxon>
        <taxon>Artemiidae</taxon>
        <taxon>Artemia</taxon>
    </lineage>
</organism>
<evidence type="ECO:0000256" key="7">
    <source>
        <dbReference type="ARBA" id="ARBA00026132"/>
    </source>
</evidence>
<evidence type="ECO:0000313" key="11">
    <source>
        <dbReference type="EMBL" id="KAK2723217.1"/>
    </source>
</evidence>
<feature type="domain" description="Enoyl reductase (ER)" evidence="10">
    <location>
        <begin position="1"/>
        <end position="326"/>
    </location>
</feature>
<dbReference type="InterPro" id="IPR013154">
    <property type="entry name" value="ADH-like_N"/>
</dbReference>
<proteinExistence type="inferred from homology"/>
<evidence type="ECO:0000256" key="5">
    <source>
        <dbReference type="ARBA" id="ARBA00023002"/>
    </source>
</evidence>
<evidence type="ECO:0000256" key="6">
    <source>
        <dbReference type="ARBA" id="ARBA00023027"/>
    </source>
</evidence>
<dbReference type="AlphaFoldDB" id="A0AA88IK61"/>
<dbReference type="SUPFAM" id="SSF50129">
    <property type="entry name" value="GroES-like"/>
    <property type="match status" value="1"/>
</dbReference>
<feature type="non-terminal residue" evidence="11">
    <location>
        <position position="332"/>
    </location>
</feature>
<dbReference type="CDD" id="cd05285">
    <property type="entry name" value="sorbitol_DH"/>
    <property type="match status" value="1"/>
</dbReference>
<evidence type="ECO:0000256" key="2">
    <source>
        <dbReference type="ARBA" id="ARBA00008072"/>
    </source>
</evidence>
<dbReference type="PANTHER" id="PTHR43161">
    <property type="entry name" value="SORBITOL DEHYDROGENASE"/>
    <property type="match status" value="1"/>
</dbReference>
<dbReference type="InterPro" id="IPR011032">
    <property type="entry name" value="GroES-like_sf"/>
</dbReference>
<gene>
    <name evidence="11" type="ORF">QYM36_001781</name>
</gene>
<keyword evidence="12" id="KW-1185">Reference proteome</keyword>
<sequence length="332" mass="35629">EKYEVEEPKENEVLIQMASVGICGSDVHYWTKGKIGDFIVKEPMILGHESGGIVARCGPGVKNLQVGDRVAIEPGVPCRVCEYCKSGRYNLCLDIIFCATPPIHGSLRNYYTHPSDFCYKLPEHVSLEEAALLEPLSVAVHACRRSGVTAGCCVLVLGAGPIGLLNMMVAKAFGATKVFITDISDSRLDTARSLGADYAVNIKNHTELEMIKEIVQATNGGPNITIECCGAEASVRLGILSTKSGGVICLVGCGPDEVKIPIINASAREVDIRGIFRYANCYPIALDLVATGRVNVKPLVTHRFSLSETVKAFETAKEGKGIKIMIKCSNAA</sequence>
<reference evidence="11" key="1">
    <citation type="submission" date="2023-07" db="EMBL/GenBank/DDBJ databases">
        <title>Chromosome-level genome assembly of Artemia franciscana.</title>
        <authorList>
            <person name="Jo E."/>
        </authorList>
    </citation>
    <scope>NUCLEOTIDE SEQUENCE</scope>
    <source>
        <tissue evidence="11">Whole body</tissue>
    </source>
</reference>
<evidence type="ECO:0000256" key="8">
    <source>
        <dbReference type="ARBA" id="ARBA00032485"/>
    </source>
</evidence>
<dbReference type="InterPro" id="IPR013149">
    <property type="entry name" value="ADH-like_C"/>
</dbReference>
<dbReference type="Pfam" id="PF00107">
    <property type="entry name" value="ADH_zinc_N"/>
    <property type="match status" value="1"/>
</dbReference>
<dbReference type="GO" id="GO:0008270">
    <property type="term" value="F:zinc ion binding"/>
    <property type="evidence" value="ECO:0007669"/>
    <property type="project" value="InterPro"/>
</dbReference>
<keyword evidence="4 9" id="KW-0862">Zinc</keyword>
<dbReference type="Gene3D" id="3.90.180.10">
    <property type="entry name" value="Medium-chain alcohol dehydrogenases, catalytic domain"/>
    <property type="match status" value="1"/>
</dbReference>
<dbReference type="InterPro" id="IPR036291">
    <property type="entry name" value="NAD(P)-bd_dom_sf"/>
</dbReference>
<dbReference type="Pfam" id="PF08240">
    <property type="entry name" value="ADH_N"/>
    <property type="match status" value="1"/>
</dbReference>
<evidence type="ECO:0000256" key="3">
    <source>
        <dbReference type="ARBA" id="ARBA00022723"/>
    </source>
</evidence>
<evidence type="ECO:0000256" key="4">
    <source>
        <dbReference type="ARBA" id="ARBA00022833"/>
    </source>
</evidence>
<dbReference type="FunFam" id="3.40.50.720:FF:000068">
    <property type="entry name" value="Sorbitol dehydrogenase"/>
    <property type="match status" value="1"/>
</dbReference>
<dbReference type="GO" id="GO:0003939">
    <property type="term" value="F:L-iditol 2-dehydrogenase (NAD+) activity"/>
    <property type="evidence" value="ECO:0007669"/>
    <property type="project" value="TreeGrafter"/>
</dbReference>
<evidence type="ECO:0000256" key="1">
    <source>
        <dbReference type="ARBA" id="ARBA00001947"/>
    </source>
</evidence>
<dbReference type="InterPro" id="IPR020843">
    <property type="entry name" value="ER"/>
</dbReference>
<accession>A0AA88IK61</accession>
<evidence type="ECO:0000256" key="9">
    <source>
        <dbReference type="RuleBase" id="RU361277"/>
    </source>
</evidence>
<dbReference type="InterPro" id="IPR002328">
    <property type="entry name" value="ADH_Zn_CS"/>
</dbReference>
<evidence type="ECO:0000259" key="10">
    <source>
        <dbReference type="SMART" id="SM00829"/>
    </source>
</evidence>
<comment type="cofactor">
    <cofactor evidence="1 9">
        <name>Zn(2+)</name>
        <dbReference type="ChEBI" id="CHEBI:29105"/>
    </cofactor>
</comment>
<keyword evidence="3 9" id="KW-0479">Metal-binding</keyword>
<name>A0AA88IK61_ARTSF</name>
<dbReference type="PANTHER" id="PTHR43161:SF9">
    <property type="entry name" value="SORBITOL DEHYDROGENASE"/>
    <property type="match status" value="1"/>
</dbReference>
<keyword evidence="6" id="KW-0520">NAD</keyword>
<comment type="similarity">
    <text evidence="2 9">Belongs to the zinc-containing alcohol dehydrogenase family.</text>
</comment>
<dbReference type="Gene3D" id="3.40.50.720">
    <property type="entry name" value="NAD(P)-binding Rossmann-like Domain"/>
    <property type="match status" value="1"/>
</dbReference>
<dbReference type="GO" id="GO:0006062">
    <property type="term" value="P:sorbitol catabolic process"/>
    <property type="evidence" value="ECO:0007669"/>
    <property type="project" value="TreeGrafter"/>
</dbReference>
<dbReference type="InterPro" id="IPR045306">
    <property type="entry name" value="SDH-like"/>
</dbReference>
<comment type="caution">
    <text evidence="11">The sequence shown here is derived from an EMBL/GenBank/DDBJ whole genome shotgun (WGS) entry which is preliminary data.</text>
</comment>
<evidence type="ECO:0000313" key="12">
    <source>
        <dbReference type="Proteomes" id="UP001187531"/>
    </source>
</evidence>
<dbReference type="SUPFAM" id="SSF51735">
    <property type="entry name" value="NAD(P)-binding Rossmann-fold domains"/>
    <property type="match status" value="1"/>
</dbReference>
<protein>
    <recommendedName>
        <fullName evidence="7">Sorbitol dehydrogenase</fullName>
    </recommendedName>
    <alternativeName>
        <fullName evidence="8">Polyol dehydrogenase</fullName>
    </alternativeName>
</protein>
<keyword evidence="5" id="KW-0560">Oxidoreductase</keyword>
<dbReference type="PROSITE" id="PS00059">
    <property type="entry name" value="ADH_ZINC"/>
    <property type="match status" value="1"/>
</dbReference>